<feature type="transmembrane region" description="Helical" evidence="1">
    <location>
        <begin position="128"/>
        <end position="145"/>
    </location>
</feature>
<proteinExistence type="predicted"/>
<accession>A0A376AFY6</accession>
<feature type="transmembrane region" description="Helical" evidence="1">
    <location>
        <begin position="88"/>
        <end position="108"/>
    </location>
</feature>
<dbReference type="PANTHER" id="PTHR38482">
    <property type="entry name" value="DMT FAMILY PROTEIN"/>
    <property type="match status" value="1"/>
</dbReference>
<evidence type="ECO:0008006" key="4">
    <source>
        <dbReference type="Google" id="ProtNLM"/>
    </source>
</evidence>
<evidence type="ECO:0000256" key="1">
    <source>
        <dbReference type="SAM" id="Phobius"/>
    </source>
</evidence>
<name>A0A376AFY6_9HYPH</name>
<dbReference type="Proteomes" id="UP000254764">
    <property type="component" value="Unassembled WGS sequence"/>
</dbReference>
<dbReference type="AlphaFoldDB" id="A0A376AFY6"/>
<feature type="transmembrane region" description="Helical" evidence="1">
    <location>
        <begin position="151"/>
        <end position="168"/>
    </location>
</feature>
<gene>
    <name evidence="2" type="ORF">RHIZ70_2457</name>
</gene>
<organism evidence="2 3">
    <name type="scientific">Ciceribacter selenitireducens ATCC BAA-1503</name>
    <dbReference type="NCBI Taxonomy" id="1336235"/>
    <lineage>
        <taxon>Bacteria</taxon>
        <taxon>Pseudomonadati</taxon>
        <taxon>Pseudomonadota</taxon>
        <taxon>Alphaproteobacteria</taxon>
        <taxon>Hyphomicrobiales</taxon>
        <taxon>Rhizobiaceae</taxon>
        <taxon>Ciceribacter</taxon>
    </lineage>
</organism>
<evidence type="ECO:0000313" key="2">
    <source>
        <dbReference type="EMBL" id="SSC66749.1"/>
    </source>
</evidence>
<dbReference type="InterPro" id="IPR007437">
    <property type="entry name" value="DUF486"/>
</dbReference>
<keyword evidence="1" id="KW-0472">Membrane</keyword>
<feature type="transmembrane region" description="Helical" evidence="1">
    <location>
        <begin position="61"/>
        <end position="82"/>
    </location>
</feature>
<dbReference type="EMBL" id="UEYP01000002">
    <property type="protein sequence ID" value="SSC66749.1"/>
    <property type="molecule type" value="Genomic_DNA"/>
</dbReference>
<keyword evidence="1" id="KW-1133">Transmembrane helix</keyword>
<sequence length="170" mass="18487">MCLAPHSVGTLTDCMPKGECGMVRRSAEDSFSPPRERPLPRKAGVPAINVQGLPMPTFSPAAVWPIVMLAMSNVFMTFAWYGHLKFKGSALTLVVLVSWGIAFFEYCLAVPANRIGAQVYSAAQLKTIQEVITLLVFSGFSVFWLKESLTINHFLGFAMIAGGAALIFRA</sequence>
<protein>
    <recommendedName>
        <fullName evidence="4">EamA domain-containing protein</fullName>
    </recommendedName>
</protein>
<reference evidence="3" key="1">
    <citation type="submission" date="2018-07" db="EMBL/GenBank/DDBJ databases">
        <authorList>
            <person name="Peiro R."/>
            <person name="Begona"/>
            <person name="Cbmso G."/>
            <person name="Lopez M."/>
            <person name="Gonzalez S."/>
        </authorList>
    </citation>
    <scope>NUCLEOTIDE SEQUENCE [LARGE SCALE GENOMIC DNA]</scope>
</reference>
<keyword evidence="3" id="KW-1185">Reference proteome</keyword>
<keyword evidence="1" id="KW-0812">Transmembrane</keyword>
<dbReference type="PANTHER" id="PTHR38482:SF1">
    <property type="entry name" value="DMT FAMILY PROTEIN"/>
    <property type="match status" value="1"/>
</dbReference>
<dbReference type="Pfam" id="PF04342">
    <property type="entry name" value="DMT_6"/>
    <property type="match status" value="1"/>
</dbReference>
<evidence type="ECO:0000313" key="3">
    <source>
        <dbReference type="Proteomes" id="UP000254764"/>
    </source>
</evidence>